<evidence type="ECO:0000313" key="3">
    <source>
        <dbReference type="Proteomes" id="UP001218218"/>
    </source>
</evidence>
<dbReference type="PROSITE" id="PS50097">
    <property type="entry name" value="BTB"/>
    <property type="match status" value="1"/>
</dbReference>
<dbReference type="SMART" id="SM00225">
    <property type="entry name" value="BTB"/>
    <property type="match status" value="1"/>
</dbReference>
<accession>A0AAD7A5M9</accession>
<proteinExistence type="predicted"/>
<dbReference type="Pfam" id="PF00651">
    <property type="entry name" value="BTB"/>
    <property type="match status" value="1"/>
</dbReference>
<dbReference type="InterPro" id="IPR011333">
    <property type="entry name" value="SKP1/BTB/POZ_sf"/>
</dbReference>
<evidence type="ECO:0000259" key="1">
    <source>
        <dbReference type="PROSITE" id="PS50097"/>
    </source>
</evidence>
<dbReference type="SUPFAM" id="SSF54695">
    <property type="entry name" value="POZ domain"/>
    <property type="match status" value="1"/>
</dbReference>
<dbReference type="InterPro" id="IPR000210">
    <property type="entry name" value="BTB/POZ_dom"/>
</dbReference>
<organism evidence="2 3">
    <name type="scientific">Mycena albidolilacea</name>
    <dbReference type="NCBI Taxonomy" id="1033008"/>
    <lineage>
        <taxon>Eukaryota</taxon>
        <taxon>Fungi</taxon>
        <taxon>Dikarya</taxon>
        <taxon>Basidiomycota</taxon>
        <taxon>Agaricomycotina</taxon>
        <taxon>Agaricomycetes</taxon>
        <taxon>Agaricomycetidae</taxon>
        <taxon>Agaricales</taxon>
        <taxon>Marasmiineae</taxon>
        <taxon>Mycenaceae</taxon>
        <taxon>Mycena</taxon>
    </lineage>
</organism>
<evidence type="ECO:0000313" key="2">
    <source>
        <dbReference type="EMBL" id="KAJ7350012.1"/>
    </source>
</evidence>
<feature type="domain" description="BTB" evidence="1">
    <location>
        <begin position="16"/>
        <end position="91"/>
    </location>
</feature>
<name>A0AAD7A5M9_9AGAR</name>
<comment type="caution">
    <text evidence="2">The sequence shown here is derived from an EMBL/GenBank/DDBJ whole genome shotgun (WGS) entry which is preliminary data.</text>
</comment>
<gene>
    <name evidence="2" type="ORF">DFH08DRAFT_863435</name>
</gene>
<reference evidence="2" key="1">
    <citation type="submission" date="2023-03" db="EMBL/GenBank/DDBJ databases">
        <title>Massive genome expansion in bonnet fungi (Mycena s.s.) driven by repeated elements and novel gene families across ecological guilds.</title>
        <authorList>
            <consortium name="Lawrence Berkeley National Laboratory"/>
            <person name="Harder C.B."/>
            <person name="Miyauchi S."/>
            <person name="Viragh M."/>
            <person name="Kuo A."/>
            <person name="Thoen E."/>
            <person name="Andreopoulos B."/>
            <person name="Lu D."/>
            <person name="Skrede I."/>
            <person name="Drula E."/>
            <person name="Henrissat B."/>
            <person name="Morin E."/>
            <person name="Kohler A."/>
            <person name="Barry K."/>
            <person name="LaButti K."/>
            <person name="Morin E."/>
            <person name="Salamov A."/>
            <person name="Lipzen A."/>
            <person name="Mereny Z."/>
            <person name="Hegedus B."/>
            <person name="Baldrian P."/>
            <person name="Stursova M."/>
            <person name="Weitz H."/>
            <person name="Taylor A."/>
            <person name="Grigoriev I.V."/>
            <person name="Nagy L.G."/>
            <person name="Martin F."/>
            <person name="Kauserud H."/>
        </authorList>
    </citation>
    <scope>NUCLEOTIDE SEQUENCE</scope>
    <source>
        <strain evidence="2">CBHHK002</strain>
    </source>
</reference>
<dbReference type="Gene3D" id="3.30.710.10">
    <property type="entry name" value="Potassium Channel Kv1.1, Chain A"/>
    <property type="match status" value="1"/>
</dbReference>
<sequence>MDGDDSLRRVEDLWFSNDTLVLRAENRIFRVSKAMLAARSSVFETMFEFPPPASDGDEIMDGSPVVTLHDFAAEVEVFLRAIFNSSYFMPPPSPTDAEVALGILRLSHKYGVDYLHKRAITHLETLYNPDRTIYRTLSSNGQPHHAQTLAFHLQALPVLIEVGAMWLVPLAYYAVGTYDISQLRSAGPPWDSLPTGIRETCLPLAGIQRHAIADISRFLSDICDAANPAYALAQLFLVSSVITRRPTLPYGAQDPLAEWNDGEWAAVEDLCGDCFSSFKAEQAQAFNEVWDALPLNCGLESWDVLLQRRKAVMG</sequence>
<protein>
    <recommendedName>
        <fullName evidence="1">BTB domain-containing protein</fullName>
    </recommendedName>
</protein>
<keyword evidence="3" id="KW-1185">Reference proteome</keyword>
<dbReference type="EMBL" id="JARIHO010000015">
    <property type="protein sequence ID" value="KAJ7350012.1"/>
    <property type="molecule type" value="Genomic_DNA"/>
</dbReference>
<dbReference type="CDD" id="cd18186">
    <property type="entry name" value="BTB_POZ_ZBTB_KLHL-like"/>
    <property type="match status" value="1"/>
</dbReference>
<dbReference type="AlphaFoldDB" id="A0AAD7A5M9"/>
<dbReference type="Proteomes" id="UP001218218">
    <property type="component" value="Unassembled WGS sequence"/>
</dbReference>